<dbReference type="InterPro" id="IPR016187">
    <property type="entry name" value="CTDL_fold"/>
</dbReference>
<proteinExistence type="predicted"/>
<dbReference type="EMBL" id="JH816283">
    <property type="protein sequence ID" value="EKC34850.1"/>
    <property type="molecule type" value="Genomic_DNA"/>
</dbReference>
<dbReference type="InterPro" id="IPR001304">
    <property type="entry name" value="C-type_lectin-like"/>
</dbReference>
<dbReference type="Pfam" id="PF00059">
    <property type="entry name" value="Lectin_C"/>
    <property type="match status" value="1"/>
</dbReference>
<reference evidence="1" key="1">
    <citation type="journal article" date="2012" name="Nature">
        <title>The oyster genome reveals stress adaptation and complexity of shell formation.</title>
        <authorList>
            <person name="Zhang G."/>
            <person name="Fang X."/>
            <person name="Guo X."/>
            <person name="Li L."/>
            <person name="Luo R."/>
            <person name="Xu F."/>
            <person name="Yang P."/>
            <person name="Zhang L."/>
            <person name="Wang X."/>
            <person name="Qi H."/>
            <person name="Xiong Z."/>
            <person name="Que H."/>
            <person name="Xie Y."/>
            <person name="Holland P.W."/>
            <person name="Paps J."/>
            <person name="Zhu Y."/>
            <person name="Wu F."/>
            <person name="Chen Y."/>
            <person name="Wang J."/>
            <person name="Peng C."/>
            <person name="Meng J."/>
            <person name="Yang L."/>
            <person name="Liu J."/>
            <person name="Wen B."/>
            <person name="Zhang N."/>
            <person name="Huang Z."/>
            <person name="Zhu Q."/>
            <person name="Feng Y."/>
            <person name="Mount A."/>
            <person name="Hedgecock D."/>
            <person name="Xu Z."/>
            <person name="Liu Y."/>
            <person name="Domazet-Loso T."/>
            <person name="Du Y."/>
            <person name="Sun X."/>
            <person name="Zhang S."/>
            <person name="Liu B."/>
            <person name="Cheng P."/>
            <person name="Jiang X."/>
            <person name="Li J."/>
            <person name="Fan D."/>
            <person name="Wang W."/>
            <person name="Fu W."/>
            <person name="Wang T."/>
            <person name="Wang B."/>
            <person name="Zhang J."/>
            <person name="Peng Z."/>
            <person name="Li Y."/>
            <person name="Li N."/>
            <person name="Wang J."/>
            <person name="Chen M."/>
            <person name="He Y."/>
            <person name="Tan F."/>
            <person name="Song X."/>
            <person name="Zheng Q."/>
            <person name="Huang R."/>
            <person name="Yang H."/>
            <person name="Du X."/>
            <person name="Chen L."/>
            <person name="Yang M."/>
            <person name="Gaffney P.M."/>
            <person name="Wang S."/>
            <person name="Luo L."/>
            <person name="She Z."/>
            <person name="Ming Y."/>
            <person name="Huang W."/>
            <person name="Zhang S."/>
            <person name="Huang B."/>
            <person name="Zhang Y."/>
            <person name="Qu T."/>
            <person name="Ni P."/>
            <person name="Miao G."/>
            <person name="Wang J."/>
            <person name="Wang Q."/>
            <person name="Steinberg C.E."/>
            <person name="Wang H."/>
            <person name="Li N."/>
            <person name="Qian L."/>
            <person name="Zhang G."/>
            <person name="Li Y."/>
            <person name="Yang H."/>
            <person name="Liu X."/>
            <person name="Wang J."/>
            <person name="Yin Y."/>
            <person name="Wang J."/>
        </authorList>
    </citation>
    <scope>NUCLEOTIDE SEQUENCE [LARGE SCALE GENOMIC DNA]</scope>
    <source>
        <strain evidence="1">05x7-T-G4-1.051#20</strain>
    </source>
</reference>
<organism evidence="1">
    <name type="scientific">Magallana gigas</name>
    <name type="common">Pacific oyster</name>
    <name type="synonym">Crassostrea gigas</name>
    <dbReference type="NCBI Taxonomy" id="29159"/>
    <lineage>
        <taxon>Eukaryota</taxon>
        <taxon>Metazoa</taxon>
        <taxon>Spiralia</taxon>
        <taxon>Lophotrochozoa</taxon>
        <taxon>Mollusca</taxon>
        <taxon>Bivalvia</taxon>
        <taxon>Autobranchia</taxon>
        <taxon>Pteriomorphia</taxon>
        <taxon>Ostreida</taxon>
        <taxon>Ostreoidea</taxon>
        <taxon>Ostreidae</taxon>
        <taxon>Magallana</taxon>
    </lineage>
</organism>
<dbReference type="AlphaFoldDB" id="K1R141"/>
<dbReference type="InParanoid" id="K1R141"/>
<dbReference type="Gene3D" id="3.10.100.10">
    <property type="entry name" value="Mannose-Binding Protein A, subunit A"/>
    <property type="match status" value="1"/>
</dbReference>
<dbReference type="PROSITE" id="PS50041">
    <property type="entry name" value="C_TYPE_LECTIN_2"/>
    <property type="match status" value="1"/>
</dbReference>
<sequence length="558" mass="63180">MFHPCLNPQRPHGCRGKRGRTGCIQAGLRGKKKSMDWGLFAAVSIDEDVRNGCDVLETNDIVYVVGLLGNSVSTVGKEIACKHAHKNKMSVVYLNYLELSPNFRFSDNTVYFIDGWFGLWNDNPCERESVKESLRLIFEERDKKEEKKFVVGLSSEIRKTYAEFFEENEVVFSPSETILLDRSSKKKKEKVKTHLDTIKKKCRMDECQCHKLELKHITDVLSEQPNLRDLCPRDIAIDPKYVWTYGSVCLQLSMDKHDWPHARERCQRHGGDLVQIRTADMQGSIIEKIRQSHSHIKTGFWIGASDQHHEGLWQWVSGDKTMTYDNWSPHQGPHQTGFLLIHGGSTEDCGLMKVNDNYMWHDYPCHSGIAFFYPYICQFGKSQSCSMLCLCIALVSIFDHLFHSLINLFLDIPKTTSSMKTTAKTTLPTTTKSTTVTKATTIKQMTTSTPKPTTWTTRRTSLNSTPSTRTIGTGTPPTSTRSTLQHSTILSILTSKSQVSGITEERSMLVNKTTLTTPANNRPTTDEWEALITAKSPQDRRTTTTKEESHADGVIIIG</sequence>
<dbReference type="SUPFAM" id="SSF56436">
    <property type="entry name" value="C-type lectin-like"/>
    <property type="match status" value="1"/>
</dbReference>
<dbReference type="SMART" id="SM00034">
    <property type="entry name" value="CLECT"/>
    <property type="match status" value="1"/>
</dbReference>
<accession>K1R141</accession>
<protein>
    <submittedName>
        <fullName evidence="1">Tetranectin</fullName>
    </submittedName>
</protein>
<dbReference type="CDD" id="cd00037">
    <property type="entry name" value="CLECT"/>
    <property type="match status" value="1"/>
</dbReference>
<evidence type="ECO:0000313" key="1">
    <source>
        <dbReference type="EMBL" id="EKC34850.1"/>
    </source>
</evidence>
<name>K1R141_MAGGI</name>
<dbReference type="HOGENOM" id="CLU_488576_0_0_1"/>
<dbReference type="PANTHER" id="PTHR22803">
    <property type="entry name" value="MANNOSE, PHOSPHOLIPASE, LECTIN RECEPTOR RELATED"/>
    <property type="match status" value="1"/>
</dbReference>
<dbReference type="InterPro" id="IPR016186">
    <property type="entry name" value="C-type_lectin-like/link_sf"/>
</dbReference>
<gene>
    <name evidence="1" type="ORF">CGI_10027555</name>
</gene>
<dbReference type="InterPro" id="IPR050111">
    <property type="entry name" value="C-type_lectin/snaclec_domain"/>
</dbReference>